<organism evidence="2 3">
    <name type="scientific">Candidatus Thiodiazotropha taylori</name>
    <dbReference type="NCBI Taxonomy" id="2792791"/>
    <lineage>
        <taxon>Bacteria</taxon>
        <taxon>Pseudomonadati</taxon>
        <taxon>Pseudomonadota</taxon>
        <taxon>Gammaproteobacteria</taxon>
        <taxon>Chromatiales</taxon>
        <taxon>Sedimenticolaceae</taxon>
        <taxon>Candidatus Thiodiazotropha</taxon>
    </lineage>
</organism>
<accession>A0A9E4MV08</accession>
<dbReference type="InterPro" id="IPR035917">
    <property type="entry name" value="YjbQ-like_sf"/>
</dbReference>
<evidence type="ECO:0000256" key="1">
    <source>
        <dbReference type="ARBA" id="ARBA00005534"/>
    </source>
</evidence>
<dbReference type="Gene3D" id="2.60.120.460">
    <property type="entry name" value="YjbQ-like"/>
    <property type="match status" value="1"/>
</dbReference>
<dbReference type="PANTHER" id="PTHR30615">
    <property type="entry name" value="UNCHARACTERIZED PROTEIN YJBQ-RELATED"/>
    <property type="match status" value="1"/>
</dbReference>
<dbReference type="InterPro" id="IPR001602">
    <property type="entry name" value="UPF0047_YjbQ-like"/>
</dbReference>
<name>A0A9E4MV08_9GAMM</name>
<protein>
    <submittedName>
        <fullName evidence="2">Secondary thiamine-phosphate synthase enzyme YjbQ</fullName>
    </submittedName>
</protein>
<proteinExistence type="inferred from homology"/>
<reference evidence="2" key="1">
    <citation type="journal article" date="2021" name="Proc. Natl. Acad. Sci. U.S.A.">
        <title>Global biogeography of chemosynthetic symbionts reveals both localized and globally distributed symbiont groups. .</title>
        <authorList>
            <person name="Osvatic J.T."/>
            <person name="Wilkins L.G.E."/>
            <person name="Leibrecht L."/>
            <person name="Leray M."/>
            <person name="Zauner S."/>
            <person name="Polzin J."/>
            <person name="Camacho Y."/>
            <person name="Gros O."/>
            <person name="van Gils J.A."/>
            <person name="Eisen J.A."/>
            <person name="Petersen J.M."/>
            <person name="Yuen B."/>
        </authorList>
    </citation>
    <scope>NUCLEOTIDE SEQUENCE</scope>
    <source>
        <strain evidence="2">MAGclacostrist055</strain>
    </source>
</reference>
<gene>
    <name evidence="2" type="ORF">JAY77_09450</name>
</gene>
<dbReference type="SUPFAM" id="SSF111038">
    <property type="entry name" value="YjbQ-like"/>
    <property type="match status" value="1"/>
</dbReference>
<evidence type="ECO:0000313" key="2">
    <source>
        <dbReference type="EMBL" id="MCG7978353.1"/>
    </source>
</evidence>
<dbReference type="NCBIfam" id="TIGR00149">
    <property type="entry name" value="TIGR00149_YjbQ"/>
    <property type="match status" value="1"/>
</dbReference>
<dbReference type="Proteomes" id="UP000886674">
    <property type="component" value="Unassembled WGS sequence"/>
</dbReference>
<sequence length="138" mass="15539">MVIQEQIRIQTRGRNTYNITGEVSEAIGRAGIETGICQLFIQHTSASLILCENADPSVRTDLERIMSRLVPDGDPIFDHTLEGPDDMPAHVRSILTHMDLSLPISQGRPALGTWQGIYLWEHRTHPHQRNVTLTLYGE</sequence>
<evidence type="ECO:0000313" key="3">
    <source>
        <dbReference type="Proteomes" id="UP000886674"/>
    </source>
</evidence>
<comment type="similarity">
    <text evidence="1">Belongs to the UPF0047 family.</text>
</comment>
<dbReference type="Pfam" id="PF01894">
    <property type="entry name" value="YjbQ"/>
    <property type="match status" value="1"/>
</dbReference>
<dbReference type="PANTHER" id="PTHR30615:SF8">
    <property type="entry name" value="UPF0047 PROTEIN C4A8.02C"/>
    <property type="match status" value="1"/>
</dbReference>
<comment type="caution">
    <text evidence="2">The sequence shown here is derived from an EMBL/GenBank/DDBJ whole genome shotgun (WGS) entry which is preliminary data.</text>
</comment>
<dbReference type="PIRSF" id="PIRSF004681">
    <property type="entry name" value="UCP004681"/>
    <property type="match status" value="1"/>
</dbReference>
<dbReference type="EMBL" id="JAEPCR010000043">
    <property type="protein sequence ID" value="MCG7978353.1"/>
    <property type="molecule type" value="Genomic_DNA"/>
</dbReference>
<dbReference type="AlphaFoldDB" id="A0A9E4MV08"/>